<organism evidence="2 3">
    <name type="scientific">Hallella seregens ATCC 51272</name>
    <dbReference type="NCBI Taxonomy" id="1336250"/>
    <lineage>
        <taxon>Bacteria</taxon>
        <taxon>Pseudomonadati</taxon>
        <taxon>Bacteroidota</taxon>
        <taxon>Bacteroidia</taxon>
        <taxon>Bacteroidales</taxon>
        <taxon>Prevotellaceae</taxon>
        <taxon>Hallella</taxon>
    </lineage>
</organism>
<feature type="transmembrane region" description="Helical" evidence="1">
    <location>
        <begin position="7"/>
        <end position="27"/>
    </location>
</feature>
<sequence length="452" mass="51680">MKKLLAYIFDAGSMTSRMVCALTYILVYDYAFKDFVYKLFSYMDIDYIDMSAGRFMAWAVLSVVPMLFYRGIRNVSSFFTIFLYVLVYIPFVHALFTMWNLDGFSMASYGIVLCVLFVLYFSIGEENTILKDLVIRPQIPFKWVELATLILTVVLVATSIGSMHFVNIFTQSDLMYQLREENSEGGTGIGAYIKGWLFGGFYPFLLVNYLGQKRWAATAIIIGAYFVLFMIDMQKLTFFMPFVLILLYFLIKREREAITNRLHAFVMYFFTAASILVVTLKNEVLQLAIGFIVILRTSAVAGWLSQYYLRFFCINDNPFTYYSHINVVNIVTQSYPYSQPLGKVVAYGLQNANANFFLTDGLAAAGFWGVLGIGLVFYLLLHLVNSISYRYRMSDLLIIFLPSLSYILNTSLFTTLLSNGLLILFLLIAGTDCPMDIYNNRKADDEQKVDHG</sequence>
<feature type="transmembrane region" description="Helical" evidence="1">
    <location>
        <begin position="262"/>
        <end position="280"/>
    </location>
</feature>
<feature type="transmembrane region" description="Helical" evidence="1">
    <location>
        <begin position="365"/>
        <end position="384"/>
    </location>
</feature>
<feature type="transmembrane region" description="Helical" evidence="1">
    <location>
        <begin position="47"/>
        <end position="69"/>
    </location>
</feature>
<evidence type="ECO:0000313" key="3">
    <source>
        <dbReference type="Proteomes" id="UP001589688"/>
    </source>
</evidence>
<dbReference type="Proteomes" id="UP001589688">
    <property type="component" value="Unassembled WGS sequence"/>
</dbReference>
<keyword evidence="1" id="KW-0472">Membrane</keyword>
<gene>
    <name evidence="2" type="ORF">ACFFK8_08300</name>
</gene>
<feature type="transmembrane region" description="Helical" evidence="1">
    <location>
        <begin position="143"/>
        <end position="169"/>
    </location>
</feature>
<feature type="transmembrane region" description="Helical" evidence="1">
    <location>
        <begin position="189"/>
        <end position="210"/>
    </location>
</feature>
<accession>A0ABV5ZK93</accession>
<dbReference type="RefSeq" id="WP_027951545.1">
    <property type="nucleotide sequence ID" value="NZ_JADU01000001.1"/>
</dbReference>
<feature type="transmembrane region" description="Helical" evidence="1">
    <location>
        <begin position="287"/>
        <end position="309"/>
    </location>
</feature>
<feature type="transmembrane region" description="Helical" evidence="1">
    <location>
        <begin position="81"/>
        <end position="100"/>
    </location>
</feature>
<comment type="caution">
    <text evidence="2">The sequence shown here is derived from an EMBL/GenBank/DDBJ whole genome shotgun (WGS) entry which is preliminary data.</text>
</comment>
<reference evidence="2 3" key="1">
    <citation type="submission" date="2024-09" db="EMBL/GenBank/DDBJ databases">
        <authorList>
            <person name="Sun Q."/>
            <person name="Mori K."/>
        </authorList>
    </citation>
    <scope>NUCLEOTIDE SEQUENCE [LARGE SCALE GENOMIC DNA]</scope>
    <source>
        <strain evidence="2 3">ATCC 51272</strain>
    </source>
</reference>
<dbReference type="EMBL" id="JBHLZF010000002">
    <property type="protein sequence ID" value="MFB9897791.1"/>
    <property type="molecule type" value="Genomic_DNA"/>
</dbReference>
<feature type="transmembrane region" description="Helical" evidence="1">
    <location>
        <begin position="396"/>
        <end position="429"/>
    </location>
</feature>
<feature type="transmembrane region" description="Helical" evidence="1">
    <location>
        <begin position="106"/>
        <end position="123"/>
    </location>
</feature>
<keyword evidence="3" id="KW-1185">Reference proteome</keyword>
<name>A0ABV5ZK93_9BACT</name>
<proteinExistence type="predicted"/>
<evidence type="ECO:0008006" key="4">
    <source>
        <dbReference type="Google" id="ProtNLM"/>
    </source>
</evidence>
<evidence type="ECO:0000256" key="1">
    <source>
        <dbReference type="SAM" id="Phobius"/>
    </source>
</evidence>
<keyword evidence="1" id="KW-1133">Transmembrane helix</keyword>
<keyword evidence="1" id="KW-0812">Transmembrane</keyword>
<protein>
    <recommendedName>
        <fullName evidence="4">WblL protein</fullName>
    </recommendedName>
</protein>
<evidence type="ECO:0000313" key="2">
    <source>
        <dbReference type="EMBL" id="MFB9897791.1"/>
    </source>
</evidence>
<feature type="transmembrane region" description="Helical" evidence="1">
    <location>
        <begin position="222"/>
        <end position="250"/>
    </location>
</feature>